<dbReference type="InterPro" id="IPR023614">
    <property type="entry name" value="Porin_dom_sf"/>
</dbReference>
<feature type="signal peptide" evidence="1">
    <location>
        <begin position="1"/>
        <end position="23"/>
    </location>
</feature>
<dbReference type="GO" id="GO:0016020">
    <property type="term" value="C:membrane"/>
    <property type="evidence" value="ECO:0007669"/>
    <property type="project" value="InterPro"/>
</dbReference>
<feature type="domain" description="Porin" evidence="2">
    <location>
        <begin position="7"/>
        <end position="362"/>
    </location>
</feature>
<name>A0A127M285_9GAMM</name>
<dbReference type="RefSeq" id="WP_062383135.1">
    <property type="nucleotide sequence ID" value="NZ_CP014544.1"/>
</dbReference>
<evidence type="ECO:0000259" key="2">
    <source>
        <dbReference type="Pfam" id="PF13609"/>
    </source>
</evidence>
<sequence length="383" mass="40972">MKKLLLASAAIVGMTAITSPALAGDGISLDIGGHLKGYVTYIDQDSRLNNEERSFDILRETEIHLNGETTLDNGLTVGVNFEADADGADSFELDESYAYLSGSWGRINFGEEDGAAYLLQVAAPSADSNYDGIRQFVTPINVTLSNLNDGNNANFITVHSGGEGFDYDNDLTRNAEKLTYLSPVMNGFQLGLSYTPDVADTNAAIDAQFASNTNTIGGVNQDDDGGYGSAWEGAVRYEGQMDEIGYTVGAGYANVDLENSAAGFDDYKEWNAGVDLDWSAFGLGVVYTENNNGQSGTQDENETWVVGADYTTGPYKLGASWLNNDSNVDAATPVETNRLTGGIVYTYGPGMTFRGSVSYIEAEREGQTDVDATHLLVGTQINF</sequence>
<dbReference type="Gene3D" id="2.40.160.10">
    <property type="entry name" value="Porin"/>
    <property type="match status" value="1"/>
</dbReference>
<dbReference type="InterPro" id="IPR033900">
    <property type="entry name" value="Gram_neg_porin_domain"/>
</dbReference>
<accession>A0A127M285</accession>
<dbReference type="STRING" id="1470434.AZF00_03045"/>
<evidence type="ECO:0000256" key="1">
    <source>
        <dbReference type="SAM" id="SignalP"/>
    </source>
</evidence>
<protein>
    <recommendedName>
        <fullName evidence="2">Porin domain-containing protein</fullName>
    </recommendedName>
</protein>
<evidence type="ECO:0000313" key="4">
    <source>
        <dbReference type="Proteomes" id="UP000074119"/>
    </source>
</evidence>
<dbReference type="KEGG" id="zal:AZF00_03045"/>
<dbReference type="GO" id="GO:0015288">
    <property type="term" value="F:porin activity"/>
    <property type="evidence" value="ECO:0007669"/>
    <property type="project" value="InterPro"/>
</dbReference>
<proteinExistence type="predicted"/>
<evidence type="ECO:0000313" key="3">
    <source>
        <dbReference type="EMBL" id="AMO67339.1"/>
    </source>
</evidence>
<dbReference type="Pfam" id="PF13609">
    <property type="entry name" value="Porin_4"/>
    <property type="match status" value="1"/>
</dbReference>
<dbReference type="AlphaFoldDB" id="A0A127M285"/>
<dbReference type="EMBL" id="CP014544">
    <property type="protein sequence ID" value="AMO67339.1"/>
    <property type="molecule type" value="Genomic_DNA"/>
</dbReference>
<gene>
    <name evidence="3" type="ORF">AZF00_03045</name>
</gene>
<organism evidence="3 4">
    <name type="scientific">Zhongshania aliphaticivorans</name>
    <dbReference type="NCBI Taxonomy" id="1470434"/>
    <lineage>
        <taxon>Bacteria</taxon>
        <taxon>Pseudomonadati</taxon>
        <taxon>Pseudomonadota</taxon>
        <taxon>Gammaproteobacteria</taxon>
        <taxon>Cellvibrionales</taxon>
        <taxon>Spongiibacteraceae</taxon>
        <taxon>Zhongshania</taxon>
    </lineage>
</organism>
<dbReference type="Proteomes" id="UP000074119">
    <property type="component" value="Chromosome"/>
</dbReference>
<reference evidence="3 4" key="1">
    <citation type="submission" date="2015-12" db="EMBL/GenBank/DDBJ databases">
        <authorList>
            <person name="Shamseldin A."/>
            <person name="Moawad H."/>
            <person name="Abd El-Rahim W.M."/>
            <person name="Sadowsky M.J."/>
        </authorList>
    </citation>
    <scope>NUCLEOTIDE SEQUENCE [LARGE SCALE GENOMIC DNA]</scope>
    <source>
        <strain evidence="3 4">SM2</strain>
    </source>
</reference>
<dbReference type="SUPFAM" id="SSF56935">
    <property type="entry name" value="Porins"/>
    <property type="match status" value="1"/>
</dbReference>
<keyword evidence="1" id="KW-0732">Signal</keyword>
<feature type="chain" id="PRO_5007274932" description="Porin domain-containing protein" evidence="1">
    <location>
        <begin position="24"/>
        <end position="383"/>
    </location>
</feature>